<dbReference type="InterPro" id="IPR025827">
    <property type="entry name" value="Zn_ribbon_recom_dom"/>
</dbReference>
<keyword evidence="2" id="KW-0233">DNA recombination</keyword>
<dbReference type="PANTHER" id="PTHR30461">
    <property type="entry name" value="DNA-INVERTASE FROM LAMBDOID PROPHAGE"/>
    <property type="match status" value="1"/>
</dbReference>
<keyword evidence="3" id="KW-0175">Coiled coil</keyword>
<feature type="domain" description="Recombinase zinc beta ribbon" evidence="4">
    <location>
        <begin position="17"/>
        <end position="76"/>
    </location>
</feature>
<proteinExistence type="predicted"/>
<name>A0A2M6XB39_9BACT</name>
<feature type="non-terminal residue" evidence="5">
    <location>
        <position position="255"/>
    </location>
</feature>
<gene>
    <name evidence="5" type="ORF">COT66_01450</name>
</gene>
<comment type="caution">
    <text evidence="5">The sequence shown here is derived from an EMBL/GenBank/DDBJ whole genome shotgun (WGS) entry which is preliminary data.</text>
</comment>
<dbReference type="GO" id="GO:0000150">
    <property type="term" value="F:DNA strand exchange activity"/>
    <property type="evidence" value="ECO:0007669"/>
    <property type="project" value="TreeGrafter"/>
</dbReference>
<dbReference type="Pfam" id="PF13408">
    <property type="entry name" value="Zn_ribbon_recom"/>
    <property type="match status" value="1"/>
</dbReference>
<evidence type="ECO:0000256" key="1">
    <source>
        <dbReference type="ARBA" id="ARBA00023125"/>
    </source>
</evidence>
<organism evidence="5 6">
    <name type="scientific">Candidatus Shapirobacteria bacterium CG09_land_8_20_14_0_10_49_15</name>
    <dbReference type="NCBI Taxonomy" id="1974482"/>
    <lineage>
        <taxon>Bacteria</taxon>
        <taxon>Candidatus Shapironibacteriota</taxon>
    </lineage>
</organism>
<sequence length="255" mass="29778">MEYNKKYSRKNRKFNYLLTELIYCQCGNRRVGDGCSKNGHFYYRCIERIKKFPLKHKCALLGVNAEILDTITWNELVKVLTDPNVLKECVNEWMQIQANNDYDELEKRKLNKLMAKITEEEKRYAKAYGAGTLEFEQFQEMMKDAKKRKLALQRQLDELISKDLQETIDVSVEEYLAEAGRYLEKLDFSNKIQVIRDIIGKVVIKERSEVEICAHIPLQFQLATQKLGYEPIGWDRGAAERGEVHFVQRAPAKAG</sequence>
<evidence type="ECO:0000256" key="3">
    <source>
        <dbReference type="SAM" id="Coils"/>
    </source>
</evidence>
<evidence type="ECO:0000259" key="4">
    <source>
        <dbReference type="Pfam" id="PF13408"/>
    </source>
</evidence>
<dbReference type="EMBL" id="PEZK01000022">
    <property type="protein sequence ID" value="PIU02209.1"/>
    <property type="molecule type" value="Genomic_DNA"/>
</dbReference>
<dbReference type="Proteomes" id="UP000231214">
    <property type="component" value="Unassembled WGS sequence"/>
</dbReference>
<accession>A0A2M6XB39</accession>
<dbReference type="InterPro" id="IPR050639">
    <property type="entry name" value="SSR_resolvase"/>
</dbReference>
<feature type="coiled-coil region" evidence="3">
    <location>
        <begin position="135"/>
        <end position="162"/>
    </location>
</feature>
<evidence type="ECO:0000313" key="5">
    <source>
        <dbReference type="EMBL" id="PIU02209.1"/>
    </source>
</evidence>
<dbReference type="AlphaFoldDB" id="A0A2M6XB39"/>
<dbReference type="GO" id="GO:0003677">
    <property type="term" value="F:DNA binding"/>
    <property type="evidence" value="ECO:0007669"/>
    <property type="project" value="UniProtKB-KW"/>
</dbReference>
<reference evidence="6" key="1">
    <citation type="submission" date="2017-09" db="EMBL/GenBank/DDBJ databases">
        <title>Depth-based differentiation of microbial function through sediment-hosted aquifers and enrichment of novel symbionts in the deep terrestrial subsurface.</title>
        <authorList>
            <person name="Probst A.J."/>
            <person name="Ladd B."/>
            <person name="Jarett J.K."/>
            <person name="Geller-Mcgrath D.E."/>
            <person name="Sieber C.M.K."/>
            <person name="Emerson J.B."/>
            <person name="Anantharaman K."/>
            <person name="Thomas B.C."/>
            <person name="Malmstrom R."/>
            <person name="Stieglmeier M."/>
            <person name="Klingl A."/>
            <person name="Woyke T."/>
            <person name="Ryan C.M."/>
            <person name="Banfield J.F."/>
        </authorList>
    </citation>
    <scope>NUCLEOTIDE SEQUENCE [LARGE SCALE GENOMIC DNA]</scope>
</reference>
<protein>
    <recommendedName>
        <fullName evidence="4">Recombinase zinc beta ribbon domain-containing protein</fullName>
    </recommendedName>
</protein>
<keyword evidence="1" id="KW-0238">DNA-binding</keyword>
<evidence type="ECO:0000256" key="2">
    <source>
        <dbReference type="ARBA" id="ARBA00023172"/>
    </source>
</evidence>
<dbReference type="PANTHER" id="PTHR30461:SF2">
    <property type="entry name" value="SERINE RECOMBINASE PINE-RELATED"/>
    <property type="match status" value="1"/>
</dbReference>
<evidence type="ECO:0000313" key="6">
    <source>
        <dbReference type="Proteomes" id="UP000231214"/>
    </source>
</evidence>